<dbReference type="GO" id="GO:0006783">
    <property type="term" value="P:heme biosynthetic process"/>
    <property type="evidence" value="ECO:0007669"/>
    <property type="project" value="TreeGrafter"/>
</dbReference>
<dbReference type="InterPro" id="IPR052200">
    <property type="entry name" value="Protoporphyrinogen_IX_DH"/>
</dbReference>
<evidence type="ECO:0000313" key="2">
    <source>
        <dbReference type="EMBL" id="EOT40751.1"/>
    </source>
</evidence>
<dbReference type="InterPro" id="IPR008254">
    <property type="entry name" value="Flavodoxin/NO_synth"/>
</dbReference>
<dbReference type="Pfam" id="PF12724">
    <property type="entry name" value="Flavodoxin_5"/>
    <property type="match status" value="1"/>
</dbReference>
<gene>
    <name evidence="2" type="ORF">OMK_01666</name>
</gene>
<dbReference type="HOGENOM" id="CLU_094839_2_0_9"/>
<dbReference type="GO" id="GO:0016651">
    <property type="term" value="F:oxidoreductase activity, acting on NAD(P)H"/>
    <property type="evidence" value="ECO:0007669"/>
    <property type="project" value="UniProtKB-ARBA"/>
</dbReference>
<dbReference type="OrthoDB" id="2146857at2"/>
<dbReference type="InterPro" id="IPR029039">
    <property type="entry name" value="Flavoprotein-like_sf"/>
</dbReference>
<dbReference type="PANTHER" id="PTHR38030">
    <property type="entry name" value="PROTOPORPHYRINOGEN IX DEHYDROGENASE [MENAQUINONE]"/>
    <property type="match status" value="1"/>
</dbReference>
<dbReference type="eggNOG" id="COG4635">
    <property type="taxonomic scope" value="Bacteria"/>
</dbReference>
<dbReference type="InterPro" id="IPR001226">
    <property type="entry name" value="Flavodoxin_CS"/>
</dbReference>
<dbReference type="PATRIC" id="fig|1139219.3.peg.1626"/>
<dbReference type="AlphaFoldDB" id="S0KNI5"/>
<protein>
    <recommendedName>
        <fullName evidence="1">Flavodoxin-like domain-containing protein</fullName>
    </recommendedName>
</protein>
<feature type="domain" description="Flavodoxin-like" evidence="1">
    <location>
        <begin position="3"/>
        <end position="155"/>
    </location>
</feature>
<organism evidence="2 3">
    <name type="scientific">Enterococcus dispar ATCC 51266</name>
    <dbReference type="NCBI Taxonomy" id="1139219"/>
    <lineage>
        <taxon>Bacteria</taxon>
        <taxon>Bacillati</taxon>
        <taxon>Bacillota</taxon>
        <taxon>Bacilli</taxon>
        <taxon>Lactobacillales</taxon>
        <taxon>Enterococcaceae</taxon>
        <taxon>Enterococcus</taxon>
    </lineage>
</organism>
<dbReference type="STRING" id="44009.RV01_GL001001"/>
<evidence type="ECO:0000313" key="3">
    <source>
        <dbReference type="Proteomes" id="UP000014127"/>
    </source>
</evidence>
<accession>S0KNI5</accession>
<dbReference type="GO" id="GO:0070819">
    <property type="term" value="F:menaquinone-dependent protoporphyrinogen oxidase activity"/>
    <property type="evidence" value="ECO:0007669"/>
    <property type="project" value="TreeGrafter"/>
</dbReference>
<reference evidence="2 3" key="1">
    <citation type="submission" date="2013-03" db="EMBL/GenBank/DDBJ databases">
        <title>The Genome Sequence of Enterococcus dispar ATCC_51266 (Illumina only assembly).</title>
        <authorList>
            <consortium name="The Broad Institute Genomics Platform"/>
            <consortium name="The Broad Institute Genome Sequencing Center for Infectious Disease"/>
            <person name="Earl A."/>
            <person name="Russ C."/>
            <person name="Gilmore M."/>
            <person name="Surin D."/>
            <person name="Walker B."/>
            <person name="Young S."/>
            <person name="Zeng Q."/>
            <person name="Gargeya S."/>
            <person name="Fitzgerald M."/>
            <person name="Haas B."/>
            <person name="Abouelleil A."/>
            <person name="Allen A.W."/>
            <person name="Alvarado L."/>
            <person name="Arachchi H.M."/>
            <person name="Berlin A.M."/>
            <person name="Chapman S.B."/>
            <person name="Gainer-Dewar J."/>
            <person name="Goldberg J."/>
            <person name="Griggs A."/>
            <person name="Gujja S."/>
            <person name="Hansen M."/>
            <person name="Howarth C."/>
            <person name="Imamovic A."/>
            <person name="Ireland A."/>
            <person name="Larimer J."/>
            <person name="McCowan C."/>
            <person name="Murphy C."/>
            <person name="Pearson M."/>
            <person name="Poon T.W."/>
            <person name="Priest M."/>
            <person name="Roberts A."/>
            <person name="Saif S."/>
            <person name="Shea T."/>
            <person name="Sisk P."/>
            <person name="Sykes S."/>
            <person name="Wortman J."/>
            <person name="Nusbaum C."/>
            <person name="Birren B."/>
        </authorList>
    </citation>
    <scope>NUCLEOTIDE SEQUENCE [LARGE SCALE GENOMIC DNA]</scope>
    <source>
        <strain evidence="2 3">ATCC 51266</strain>
    </source>
</reference>
<dbReference type="SUPFAM" id="SSF52218">
    <property type="entry name" value="Flavoproteins"/>
    <property type="match status" value="1"/>
</dbReference>
<dbReference type="PANTHER" id="PTHR38030:SF2">
    <property type="entry name" value="PROTOPORPHYRINOGEN IX DEHYDROGENASE [QUINONE]"/>
    <property type="match status" value="1"/>
</dbReference>
<dbReference type="PROSITE" id="PS50902">
    <property type="entry name" value="FLAVODOXIN_LIKE"/>
    <property type="match status" value="1"/>
</dbReference>
<sequence length="155" mass="17026">MKTAIIYATKYGATKKVAEKLATMIPKATVLPLAFVHADVLEDYQNIIIGSPITAGMVDKELKAFVGNYQEKLKQHNVGLFLCGLQPEQASEVFVENFSAELLTHATVKAFVGGIYDPTQCSFFSKLVMKKVAGLTTYTNQLDEDKINEIAAQFS</sequence>
<dbReference type="Gene3D" id="3.40.50.360">
    <property type="match status" value="1"/>
</dbReference>
<dbReference type="GO" id="GO:0010181">
    <property type="term" value="F:FMN binding"/>
    <property type="evidence" value="ECO:0007669"/>
    <property type="project" value="InterPro"/>
</dbReference>
<evidence type="ECO:0000259" key="1">
    <source>
        <dbReference type="PROSITE" id="PS50902"/>
    </source>
</evidence>
<dbReference type="GO" id="GO:0009055">
    <property type="term" value="F:electron transfer activity"/>
    <property type="evidence" value="ECO:0007669"/>
    <property type="project" value="InterPro"/>
</dbReference>
<dbReference type="InterPro" id="IPR026816">
    <property type="entry name" value="Flavodoxin_dom"/>
</dbReference>
<proteinExistence type="predicted"/>
<dbReference type="PROSITE" id="PS00201">
    <property type="entry name" value="FLAVODOXIN"/>
    <property type="match status" value="1"/>
</dbReference>
<keyword evidence="3" id="KW-1185">Reference proteome</keyword>
<dbReference type="EMBL" id="AHYR01000006">
    <property type="protein sequence ID" value="EOT40751.1"/>
    <property type="molecule type" value="Genomic_DNA"/>
</dbReference>
<dbReference type="RefSeq" id="WP_016172832.1">
    <property type="nucleotide sequence ID" value="NZ_ASWK01000001.1"/>
</dbReference>
<comment type="caution">
    <text evidence="2">The sequence shown here is derived from an EMBL/GenBank/DDBJ whole genome shotgun (WGS) entry which is preliminary data.</text>
</comment>
<name>S0KNI5_9ENTE</name>
<dbReference type="Proteomes" id="UP000014127">
    <property type="component" value="Unassembled WGS sequence"/>
</dbReference>